<dbReference type="NCBIfam" id="TIGR01915">
    <property type="entry name" value="npdG"/>
    <property type="match status" value="1"/>
</dbReference>
<dbReference type="GO" id="GO:0052851">
    <property type="term" value="F:ferric-chelate reductase (NADPH) activity"/>
    <property type="evidence" value="ECO:0007669"/>
    <property type="project" value="TreeGrafter"/>
</dbReference>
<dbReference type="RefSeq" id="WP_119786582.1">
    <property type="nucleotide sequence ID" value="NZ_QYUQ01000002.1"/>
</dbReference>
<protein>
    <submittedName>
        <fullName evidence="3">NADPH-dependent F420 reductase</fullName>
    </submittedName>
</protein>
<dbReference type="GO" id="GO:0070967">
    <property type="term" value="F:coenzyme F420 binding"/>
    <property type="evidence" value="ECO:0007669"/>
    <property type="project" value="InterPro"/>
</dbReference>
<dbReference type="Gene3D" id="3.40.50.720">
    <property type="entry name" value="NAD(P)-binding Rossmann-like Domain"/>
    <property type="match status" value="1"/>
</dbReference>
<dbReference type="GO" id="GO:0050661">
    <property type="term" value="F:NADP binding"/>
    <property type="evidence" value="ECO:0007669"/>
    <property type="project" value="InterPro"/>
</dbReference>
<dbReference type="Proteomes" id="UP000266327">
    <property type="component" value="Unassembled WGS sequence"/>
</dbReference>
<dbReference type="SUPFAM" id="SSF51735">
    <property type="entry name" value="NAD(P)-binding Rossmann-fold domains"/>
    <property type="match status" value="1"/>
</dbReference>
<accession>A0A3A3G3L0</accession>
<organism evidence="3 4">
    <name type="scientific">Noviherbaspirillum sedimenti</name>
    <dbReference type="NCBI Taxonomy" id="2320865"/>
    <lineage>
        <taxon>Bacteria</taxon>
        <taxon>Pseudomonadati</taxon>
        <taxon>Pseudomonadota</taxon>
        <taxon>Betaproteobacteria</taxon>
        <taxon>Burkholderiales</taxon>
        <taxon>Oxalobacteraceae</taxon>
        <taxon>Noviherbaspirillum</taxon>
    </lineage>
</organism>
<keyword evidence="4" id="KW-1185">Reference proteome</keyword>
<dbReference type="InterPro" id="IPR051267">
    <property type="entry name" value="STEAP_metalloreductase"/>
</dbReference>
<dbReference type="InterPro" id="IPR010185">
    <property type="entry name" value="NpdG"/>
</dbReference>
<feature type="domain" description="Pyrroline-5-carboxylate reductase catalytic N-terminal" evidence="2">
    <location>
        <begin position="31"/>
        <end position="127"/>
    </location>
</feature>
<keyword evidence="1" id="KW-0560">Oxidoreductase</keyword>
<dbReference type="Pfam" id="PF03807">
    <property type="entry name" value="F420_oxidored"/>
    <property type="match status" value="1"/>
</dbReference>
<dbReference type="OrthoDB" id="9801773at2"/>
<sequence length="245" mass="25356">MIKSTDAGGSAVQVGAQSVYSQCITNHPRIIAVLGGTGNEGQGLALRFAAAGHRVIIGSRDAEKARTAAQQLNGRLERSLLEGSDNQAAVKAADVIILTVPYSVQRTTVEQVSAALGGKILIDATVPLKPPKVSRVQLPEAGSAVAAIQRMLGESVRVVSAFQNVSAHHLQDLDHAVDCDVLVCGDDVNAREVVVGLCGDIGMRGLHAGPIDNSAAAEALTSILISINSRYKSAGAGIRITNLPD</sequence>
<gene>
    <name evidence="3" type="primary">npdG</name>
    <name evidence="3" type="ORF">D3878_17100</name>
</gene>
<dbReference type="AlphaFoldDB" id="A0A3A3G3L0"/>
<reference evidence="4" key="1">
    <citation type="submission" date="2018-09" db="EMBL/GenBank/DDBJ databases">
        <authorList>
            <person name="Zhu H."/>
        </authorList>
    </citation>
    <scope>NUCLEOTIDE SEQUENCE [LARGE SCALE GENOMIC DNA]</scope>
    <source>
        <strain evidence="4">K1S02-23</strain>
    </source>
</reference>
<name>A0A3A3G3L0_9BURK</name>
<dbReference type="PANTHER" id="PTHR14239:SF0">
    <property type="entry name" value="F420-DEPENDENT NADP REDUCTASE"/>
    <property type="match status" value="1"/>
</dbReference>
<evidence type="ECO:0000313" key="4">
    <source>
        <dbReference type="Proteomes" id="UP000266327"/>
    </source>
</evidence>
<dbReference type="GO" id="GO:0015677">
    <property type="term" value="P:copper ion import"/>
    <property type="evidence" value="ECO:0007669"/>
    <property type="project" value="TreeGrafter"/>
</dbReference>
<dbReference type="GO" id="GO:0005886">
    <property type="term" value="C:plasma membrane"/>
    <property type="evidence" value="ECO:0007669"/>
    <property type="project" value="TreeGrafter"/>
</dbReference>
<dbReference type="InterPro" id="IPR028939">
    <property type="entry name" value="P5C_Rdtase_cat_N"/>
</dbReference>
<proteinExistence type="predicted"/>
<dbReference type="GO" id="GO:0008823">
    <property type="term" value="F:cupric reductase (NADH) activity"/>
    <property type="evidence" value="ECO:0007669"/>
    <property type="project" value="TreeGrafter"/>
</dbReference>
<dbReference type="EMBL" id="QYUQ01000002">
    <property type="protein sequence ID" value="RJG03083.1"/>
    <property type="molecule type" value="Genomic_DNA"/>
</dbReference>
<comment type="caution">
    <text evidence="3">The sequence shown here is derived from an EMBL/GenBank/DDBJ whole genome shotgun (WGS) entry which is preliminary data.</text>
</comment>
<dbReference type="GO" id="GO:0006740">
    <property type="term" value="P:NADPH regeneration"/>
    <property type="evidence" value="ECO:0007669"/>
    <property type="project" value="InterPro"/>
</dbReference>
<dbReference type="InterPro" id="IPR036291">
    <property type="entry name" value="NAD(P)-bd_dom_sf"/>
</dbReference>
<dbReference type="PANTHER" id="PTHR14239">
    <property type="entry name" value="DUDULIN-RELATED"/>
    <property type="match status" value="1"/>
</dbReference>
<evidence type="ECO:0000256" key="1">
    <source>
        <dbReference type="ARBA" id="ARBA00023002"/>
    </source>
</evidence>
<evidence type="ECO:0000313" key="3">
    <source>
        <dbReference type="EMBL" id="RJG03083.1"/>
    </source>
</evidence>
<evidence type="ECO:0000259" key="2">
    <source>
        <dbReference type="Pfam" id="PF03807"/>
    </source>
</evidence>
<dbReference type="GO" id="GO:0016651">
    <property type="term" value="F:oxidoreductase activity, acting on NAD(P)H"/>
    <property type="evidence" value="ECO:0007669"/>
    <property type="project" value="InterPro"/>
</dbReference>